<dbReference type="PANTHER" id="PTHR11709:SF394">
    <property type="entry name" value="FI03373P-RELATED"/>
    <property type="match status" value="1"/>
</dbReference>
<dbReference type="PANTHER" id="PTHR11709">
    <property type="entry name" value="MULTI-COPPER OXIDASE"/>
    <property type="match status" value="1"/>
</dbReference>
<name>A0A1H0AIY7_9ACTN</name>
<keyword evidence="9" id="KW-1185">Reference proteome</keyword>
<feature type="region of interest" description="Disordered" evidence="4">
    <location>
        <begin position="221"/>
        <end position="307"/>
    </location>
</feature>
<organism evidence="8 9">
    <name type="scientific">Streptomyces wuyuanensis</name>
    <dbReference type="NCBI Taxonomy" id="1196353"/>
    <lineage>
        <taxon>Bacteria</taxon>
        <taxon>Bacillati</taxon>
        <taxon>Actinomycetota</taxon>
        <taxon>Actinomycetes</taxon>
        <taxon>Kitasatosporales</taxon>
        <taxon>Streptomycetaceae</taxon>
        <taxon>Streptomyces</taxon>
    </lineage>
</organism>
<feature type="domain" description="Plastocyanin-like" evidence="5">
    <location>
        <begin position="327"/>
        <end position="427"/>
    </location>
</feature>
<dbReference type="GeneID" id="40833134"/>
<dbReference type="PROSITE" id="PS00080">
    <property type="entry name" value="MULTICOPPER_OXIDASE2"/>
    <property type="match status" value="1"/>
</dbReference>
<dbReference type="InterPro" id="IPR011707">
    <property type="entry name" value="Cu-oxidase-like_N"/>
</dbReference>
<feature type="region of interest" description="Disordered" evidence="4">
    <location>
        <begin position="36"/>
        <end position="67"/>
    </location>
</feature>
<dbReference type="InterPro" id="IPR034279">
    <property type="entry name" value="CuRO_3_CopA"/>
</dbReference>
<feature type="compositionally biased region" description="Basic and acidic residues" evidence="4">
    <location>
        <begin position="236"/>
        <end position="245"/>
    </location>
</feature>
<keyword evidence="3" id="KW-0186">Copper</keyword>
<dbReference type="InterPro" id="IPR011706">
    <property type="entry name" value="Cu-oxidase_C"/>
</dbReference>
<dbReference type="InterPro" id="IPR006311">
    <property type="entry name" value="TAT_signal"/>
</dbReference>
<dbReference type="STRING" id="1196353.SAMN05444921_12495"/>
<dbReference type="AlphaFoldDB" id="A0A1H0AIY7"/>
<evidence type="ECO:0000313" key="9">
    <source>
        <dbReference type="Proteomes" id="UP000199063"/>
    </source>
</evidence>
<dbReference type="EMBL" id="FNHI01000024">
    <property type="protein sequence ID" value="SDN33542.1"/>
    <property type="molecule type" value="Genomic_DNA"/>
</dbReference>
<dbReference type="GO" id="GO:0016491">
    <property type="term" value="F:oxidoreductase activity"/>
    <property type="evidence" value="ECO:0007669"/>
    <property type="project" value="UniProtKB-KW"/>
</dbReference>
<dbReference type="InterPro" id="IPR002355">
    <property type="entry name" value="Cu_oxidase_Cu_BS"/>
</dbReference>
<evidence type="ECO:0000256" key="4">
    <source>
        <dbReference type="SAM" id="MobiDB-lite"/>
    </source>
</evidence>
<dbReference type="Pfam" id="PF07732">
    <property type="entry name" value="Cu-oxidase_3"/>
    <property type="match status" value="1"/>
</dbReference>
<dbReference type="Pfam" id="PF07731">
    <property type="entry name" value="Cu-oxidase_2"/>
    <property type="match status" value="1"/>
</dbReference>
<protein>
    <submittedName>
        <fullName evidence="8">Multicopper oxidase</fullName>
    </submittedName>
</protein>
<keyword evidence="1" id="KW-0479">Metal-binding</keyword>
<reference evidence="9" key="1">
    <citation type="submission" date="2016-10" db="EMBL/GenBank/DDBJ databases">
        <authorList>
            <person name="Varghese N."/>
            <person name="Submissions S."/>
        </authorList>
    </citation>
    <scope>NUCLEOTIDE SEQUENCE [LARGE SCALE GENOMIC DNA]</scope>
    <source>
        <strain evidence="9">CGMCC 4.7042</strain>
    </source>
</reference>
<evidence type="ECO:0000259" key="7">
    <source>
        <dbReference type="Pfam" id="PF07732"/>
    </source>
</evidence>
<dbReference type="CDD" id="cd13861">
    <property type="entry name" value="CuRO_1_CumA_like"/>
    <property type="match status" value="1"/>
</dbReference>
<dbReference type="OrthoDB" id="345021at2"/>
<feature type="domain" description="Plastocyanin-like" evidence="6">
    <location>
        <begin position="465"/>
        <end position="579"/>
    </location>
</feature>
<dbReference type="CDD" id="cd13896">
    <property type="entry name" value="CuRO_3_CopA"/>
    <property type="match status" value="1"/>
</dbReference>
<dbReference type="Proteomes" id="UP000199063">
    <property type="component" value="Unassembled WGS sequence"/>
</dbReference>
<gene>
    <name evidence="8" type="ORF">SAMN05444921_12495</name>
</gene>
<dbReference type="GO" id="GO:0005507">
    <property type="term" value="F:copper ion binding"/>
    <property type="evidence" value="ECO:0007669"/>
    <property type="project" value="InterPro"/>
</dbReference>
<sequence length="581" mass="62816">MSSQEHTRQTSHTRRAVLGAGIAAAGSGLLAACSGGGAADGGRGAAGAPAEGSVPADGKKVGGPAAVRSVGPLRTRTFTATPSTVDIGRGRTFRTWTYNDQLPGKEVRINAGDTLELTLSNHLPVPTTVHWHGIALENKMDGVPGVTQPAVKPGGTFAYRFTVPHAGTYWFHPHYGVQIDRGMYAPLIVEDPKEPLAYDHEWIIVLDDWIDGVGGSTPDDVLSQLRKGKPAMGHGNAHDGGHGGRDEDDDERERDRGEDDDEERGGRPRSRPSGGVDAGYGPARAQEPDRGHGSPGPAGGRGPRRLLSDATSKLLGGHAGDVAYPYYLINGRTADDPAEFKAKPGDRIRLRIINAGGETAFRVALGGHEMTVVHSDGFPVHPYKTDALLLGMAERYDVMVTAKDGVFPFTALAEGKRGSAMAVLRTGSGATPKPSTRPSELDRRVLQSSAHLRPEESVKLDRRRPDRLIRFTLTGGMKRYDWAFDRQPYDPEVLHKIEYGERVRLVVINATDMWHPMHLHGHTFALAGIDSLGARKDTAILLPHRKLVADFDADNPGLWMFHCHNIYHSESGMMTTLAYED</sequence>
<keyword evidence="2" id="KW-0560">Oxidoreductase</keyword>
<feature type="compositionally biased region" description="Acidic residues" evidence="4">
    <location>
        <begin position="246"/>
        <end position="263"/>
    </location>
</feature>
<proteinExistence type="predicted"/>
<dbReference type="Pfam" id="PF00394">
    <property type="entry name" value="Cu-oxidase"/>
    <property type="match status" value="1"/>
</dbReference>
<dbReference type="Gene3D" id="2.60.40.420">
    <property type="entry name" value="Cupredoxins - blue copper proteins"/>
    <property type="match status" value="3"/>
</dbReference>
<evidence type="ECO:0000256" key="3">
    <source>
        <dbReference type="ARBA" id="ARBA00023008"/>
    </source>
</evidence>
<dbReference type="SUPFAM" id="SSF49503">
    <property type="entry name" value="Cupredoxins"/>
    <property type="match status" value="3"/>
</dbReference>
<feature type="compositionally biased region" description="Gly residues" evidence="4">
    <location>
        <begin position="36"/>
        <end position="45"/>
    </location>
</feature>
<evidence type="ECO:0000313" key="8">
    <source>
        <dbReference type="EMBL" id="SDN33542.1"/>
    </source>
</evidence>
<evidence type="ECO:0000256" key="2">
    <source>
        <dbReference type="ARBA" id="ARBA00023002"/>
    </source>
</evidence>
<dbReference type="RefSeq" id="WP_107490280.1">
    <property type="nucleotide sequence ID" value="NZ_FNHI01000024.1"/>
</dbReference>
<dbReference type="CDD" id="cd13870">
    <property type="entry name" value="CuRO_2_CopA_like_1"/>
    <property type="match status" value="1"/>
</dbReference>
<evidence type="ECO:0000259" key="6">
    <source>
        <dbReference type="Pfam" id="PF07731"/>
    </source>
</evidence>
<dbReference type="InterPro" id="IPR008972">
    <property type="entry name" value="Cupredoxin"/>
</dbReference>
<dbReference type="PROSITE" id="PS51318">
    <property type="entry name" value="TAT"/>
    <property type="match status" value="1"/>
</dbReference>
<feature type="domain" description="Plastocyanin-like" evidence="7">
    <location>
        <begin position="83"/>
        <end position="193"/>
    </location>
</feature>
<dbReference type="InterPro" id="IPR045087">
    <property type="entry name" value="Cu-oxidase_fam"/>
</dbReference>
<evidence type="ECO:0000259" key="5">
    <source>
        <dbReference type="Pfam" id="PF00394"/>
    </source>
</evidence>
<evidence type="ECO:0000256" key="1">
    <source>
        <dbReference type="ARBA" id="ARBA00022723"/>
    </source>
</evidence>
<dbReference type="InterPro" id="IPR001117">
    <property type="entry name" value="Cu-oxidase_2nd"/>
</dbReference>
<accession>A0A1H0AIY7</accession>